<sequence length="206" mass="23550">MLKFKDRFLRGQGANTRARNCLKNVDAKVSASAAKYRSAYTALRILGPLLGQVGWQSKLRNLGDDDIRSMSDGGEEGEGRRRLSWIWLLCECETNADNEPTSSAIRIEWCKARARAHRWAEEVELLFEEKRRTLKYLRWAGNWWYEKAVNMTTTDTTLAEGLRAYAGRQAALRRELAQSFEHTWRDTQRLLDIADGAETSPPSPSP</sequence>
<dbReference type="AlphaFoldDB" id="A0A0C9SLE5"/>
<accession>A0A0C9SLE5</accession>
<dbReference type="OrthoDB" id="2618192at2759"/>
<reference evidence="1 2" key="1">
    <citation type="submission" date="2014-06" db="EMBL/GenBank/DDBJ databases">
        <authorList>
            <consortium name="DOE Joint Genome Institute"/>
            <person name="Kuo A."/>
            <person name="Kohler A."/>
            <person name="Nagy L.G."/>
            <person name="Floudas D."/>
            <person name="Copeland A."/>
            <person name="Barry K.W."/>
            <person name="Cichocki N."/>
            <person name="Veneault-Fourrey C."/>
            <person name="LaButti K."/>
            <person name="Lindquist E.A."/>
            <person name="Lipzen A."/>
            <person name="Lundell T."/>
            <person name="Morin E."/>
            <person name="Murat C."/>
            <person name="Sun H."/>
            <person name="Tunlid A."/>
            <person name="Henrissat B."/>
            <person name="Grigoriev I.V."/>
            <person name="Hibbett D.S."/>
            <person name="Martin F."/>
            <person name="Nordberg H.P."/>
            <person name="Cantor M.N."/>
            <person name="Hua S.X."/>
        </authorList>
    </citation>
    <scope>NUCLEOTIDE SEQUENCE [LARGE SCALE GENOMIC DNA]</scope>
    <source>
        <strain evidence="1 2">ATCC 200175</strain>
    </source>
</reference>
<keyword evidence="2" id="KW-1185">Reference proteome</keyword>
<evidence type="ECO:0000313" key="2">
    <source>
        <dbReference type="Proteomes" id="UP000053647"/>
    </source>
</evidence>
<evidence type="ECO:0000313" key="1">
    <source>
        <dbReference type="EMBL" id="KIJ04284.1"/>
    </source>
</evidence>
<name>A0A0C9SLE5_PAXIN</name>
<organism evidence="1 2">
    <name type="scientific">Paxillus involutus ATCC 200175</name>
    <dbReference type="NCBI Taxonomy" id="664439"/>
    <lineage>
        <taxon>Eukaryota</taxon>
        <taxon>Fungi</taxon>
        <taxon>Dikarya</taxon>
        <taxon>Basidiomycota</taxon>
        <taxon>Agaricomycotina</taxon>
        <taxon>Agaricomycetes</taxon>
        <taxon>Agaricomycetidae</taxon>
        <taxon>Boletales</taxon>
        <taxon>Paxilineae</taxon>
        <taxon>Paxillaceae</taxon>
        <taxon>Paxillus</taxon>
    </lineage>
</organism>
<reference evidence="2" key="2">
    <citation type="submission" date="2015-01" db="EMBL/GenBank/DDBJ databases">
        <title>Evolutionary Origins and Diversification of the Mycorrhizal Mutualists.</title>
        <authorList>
            <consortium name="DOE Joint Genome Institute"/>
            <consortium name="Mycorrhizal Genomics Consortium"/>
            <person name="Kohler A."/>
            <person name="Kuo A."/>
            <person name="Nagy L.G."/>
            <person name="Floudas D."/>
            <person name="Copeland A."/>
            <person name="Barry K.W."/>
            <person name="Cichocki N."/>
            <person name="Veneault-Fourrey C."/>
            <person name="LaButti K."/>
            <person name="Lindquist E.A."/>
            <person name="Lipzen A."/>
            <person name="Lundell T."/>
            <person name="Morin E."/>
            <person name="Murat C."/>
            <person name="Riley R."/>
            <person name="Ohm R."/>
            <person name="Sun H."/>
            <person name="Tunlid A."/>
            <person name="Henrissat B."/>
            <person name="Grigoriev I.V."/>
            <person name="Hibbett D.S."/>
            <person name="Martin F."/>
        </authorList>
    </citation>
    <scope>NUCLEOTIDE SEQUENCE [LARGE SCALE GENOMIC DNA]</scope>
    <source>
        <strain evidence="2">ATCC 200175</strain>
    </source>
</reference>
<dbReference type="HOGENOM" id="CLU_003703_0_1_1"/>
<proteinExistence type="predicted"/>
<dbReference type="Proteomes" id="UP000053647">
    <property type="component" value="Unassembled WGS sequence"/>
</dbReference>
<protein>
    <submittedName>
        <fullName evidence="1">Uncharacterized protein</fullName>
    </submittedName>
</protein>
<dbReference type="EMBL" id="KN821977">
    <property type="protein sequence ID" value="KIJ04284.1"/>
    <property type="molecule type" value="Genomic_DNA"/>
</dbReference>
<gene>
    <name evidence="1" type="ORF">PAXINDRAFT_94870</name>
</gene>